<gene>
    <name evidence="1" type="ORF">Vadar_018521</name>
</gene>
<protein>
    <submittedName>
        <fullName evidence="1">Uncharacterized protein</fullName>
    </submittedName>
</protein>
<keyword evidence="2" id="KW-1185">Reference proteome</keyword>
<dbReference type="Proteomes" id="UP000828048">
    <property type="component" value="Chromosome 7"/>
</dbReference>
<organism evidence="1 2">
    <name type="scientific">Vaccinium darrowii</name>
    <dbReference type="NCBI Taxonomy" id="229202"/>
    <lineage>
        <taxon>Eukaryota</taxon>
        <taxon>Viridiplantae</taxon>
        <taxon>Streptophyta</taxon>
        <taxon>Embryophyta</taxon>
        <taxon>Tracheophyta</taxon>
        <taxon>Spermatophyta</taxon>
        <taxon>Magnoliopsida</taxon>
        <taxon>eudicotyledons</taxon>
        <taxon>Gunneridae</taxon>
        <taxon>Pentapetalae</taxon>
        <taxon>asterids</taxon>
        <taxon>Ericales</taxon>
        <taxon>Ericaceae</taxon>
        <taxon>Vaccinioideae</taxon>
        <taxon>Vaccinieae</taxon>
        <taxon>Vaccinium</taxon>
    </lineage>
</organism>
<evidence type="ECO:0000313" key="1">
    <source>
        <dbReference type="EMBL" id="KAH7849481.1"/>
    </source>
</evidence>
<evidence type="ECO:0000313" key="2">
    <source>
        <dbReference type="Proteomes" id="UP000828048"/>
    </source>
</evidence>
<comment type="caution">
    <text evidence="1">The sequence shown here is derived from an EMBL/GenBank/DDBJ whole genome shotgun (WGS) entry which is preliminary data.</text>
</comment>
<proteinExistence type="predicted"/>
<sequence length="708" mass="78946">MKQRAAANVIVAVRAEKVISKTALAWALTHVVQPCDCVILLAVVSGHKTGRMRSLWKFPRLSRDCGTGDRKKLPEQISHQISESCSHMALKLHNQIEVRIQIKVISGTPTRGVAAEAKYHAASWVILDKNLKQEQKHCLEELHCSIVVMKSSQPKVLRLNLGPSDELQTPFYSAASSPGSDFGNLYGDTMKPSTPVSSPEEPSTSYTRTTQEYSLSSPDTASSPFIFYEQNPLFEGSDMENNRPSNKRNSFNDQVRALNVDREMIVTLSTRPKSSIDNTDTIEFWIPQNHTVAEKAPPSRSYRNTFKTKSSTPRTEVDTIAQFDKREYDFDSSIRQAVSLARTSSTPPPLCSFCQHKTPGFGKPPRRFDYELLKEATDGFSDTNFLAEGGFGTVHRGVLRDGQVVAVKHLKSTGSKGDADFCREVRILSCAQHRNVVQLIGFCVEGKSRVLVFEYICNSSLDFYLHGNKGTAIDWKSHQKIAVGIARGLRYLHEDCRVGCVIHRNVQPCNILLTHDSEPLVAGFGLARLPAEWDICDERVVRTSRYLAPEYYSDGKITEKVDVYAYGLVLLELITGQRTKDFQCYEGRQLVQGNFHSLTATPGPMLANRYQLNDLPTEAHAMSRAAFLCLHPDPESRPTMSKVLRILEAGEGVVPLGLDLNSVGSRSGHFIWVVILWELAFGASISIQLFFISCIVSNPCTLRVLSNR</sequence>
<name>A0ACB7Y7V8_9ERIC</name>
<accession>A0ACB7Y7V8</accession>
<dbReference type="EMBL" id="CM037157">
    <property type="protein sequence ID" value="KAH7849481.1"/>
    <property type="molecule type" value="Genomic_DNA"/>
</dbReference>
<reference evidence="1 2" key="1">
    <citation type="journal article" date="2021" name="Hortic Res">
        <title>High-quality reference genome and annotation aids understanding of berry development for evergreen blueberry (Vaccinium darrowii).</title>
        <authorList>
            <person name="Yu J."/>
            <person name="Hulse-Kemp A.M."/>
            <person name="Babiker E."/>
            <person name="Staton M."/>
        </authorList>
    </citation>
    <scope>NUCLEOTIDE SEQUENCE [LARGE SCALE GENOMIC DNA]</scope>
    <source>
        <strain evidence="2">cv. NJ 8807/NJ 8810</strain>
        <tissue evidence="1">Young leaf</tissue>
    </source>
</reference>